<comment type="caution">
    <text evidence="1">The sequence shown here is derived from an EMBL/GenBank/DDBJ whole genome shotgun (WGS) entry which is preliminary data.</text>
</comment>
<evidence type="ECO:0000313" key="1">
    <source>
        <dbReference type="EMBL" id="CAG7822198.1"/>
    </source>
</evidence>
<keyword evidence="2" id="KW-1185">Reference proteome</keyword>
<dbReference type="Proteomes" id="UP000708208">
    <property type="component" value="Unassembled WGS sequence"/>
</dbReference>
<gene>
    <name evidence="1" type="ORF">AFUS01_LOCUS32481</name>
</gene>
<protein>
    <submittedName>
        <fullName evidence="1">Uncharacterized protein</fullName>
    </submittedName>
</protein>
<proteinExistence type="predicted"/>
<accession>A0A8J2KYP9</accession>
<dbReference type="AlphaFoldDB" id="A0A8J2KYP9"/>
<sequence>MMPRPNWVIPSISNNWIRYLELVLLLGLLPGDFYLQCQCYQQSANLQVTSNPTVFTNSAVSLPFTPVPWHNYTTIYGTDGIIGSENFYTEHPTQMNLSNRRSLRLSFPFGRYRNRAPRRRKPQFGYTHPYRRPHRLRRIIAPSKLQSWQKELRNRFNNHRRE</sequence>
<reference evidence="1" key="1">
    <citation type="submission" date="2021-06" db="EMBL/GenBank/DDBJ databases">
        <authorList>
            <person name="Hodson N. C."/>
            <person name="Mongue J. A."/>
            <person name="Jaron S. K."/>
        </authorList>
    </citation>
    <scope>NUCLEOTIDE SEQUENCE</scope>
</reference>
<name>A0A8J2KYP9_9HEXA</name>
<organism evidence="1 2">
    <name type="scientific">Allacma fusca</name>
    <dbReference type="NCBI Taxonomy" id="39272"/>
    <lineage>
        <taxon>Eukaryota</taxon>
        <taxon>Metazoa</taxon>
        <taxon>Ecdysozoa</taxon>
        <taxon>Arthropoda</taxon>
        <taxon>Hexapoda</taxon>
        <taxon>Collembola</taxon>
        <taxon>Symphypleona</taxon>
        <taxon>Sminthuridae</taxon>
        <taxon>Allacma</taxon>
    </lineage>
</organism>
<evidence type="ECO:0000313" key="2">
    <source>
        <dbReference type="Proteomes" id="UP000708208"/>
    </source>
</evidence>
<dbReference type="EMBL" id="CAJVCH010525669">
    <property type="protein sequence ID" value="CAG7822198.1"/>
    <property type="molecule type" value="Genomic_DNA"/>
</dbReference>